<comment type="caution">
    <text evidence="2">The sequence shown here is derived from an EMBL/GenBank/DDBJ whole genome shotgun (WGS) entry which is preliminary data.</text>
</comment>
<reference evidence="2 3" key="1">
    <citation type="submission" date="2019-01" db="EMBL/GenBank/DDBJ databases">
        <title>Nuclear Genome Assembly of the Microalgal Biofuel strain Nannochloropsis salina CCMP1776.</title>
        <authorList>
            <person name="Hovde B."/>
        </authorList>
    </citation>
    <scope>NUCLEOTIDE SEQUENCE [LARGE SCALE GENOMIC DNA]</scope>
    <source>
        <strain evidence="2 3">CCMP1776</strain>
    </source>
</reference>
<organism evidence="2 3">
    <name type="scientific">Nannochloropsis salina CCMP1776</name>
    <dbReference type="NCBI Taxonomy" id="1027361"/>
    <lineage>
        <taxon>Eukaryota</taxon>
        <taxon>Sar</taxon>
        <taxon>Stramenopiles</taxon>
        <taxon>Ochrophyta</taxon>
        <taxon>Eustigmatophyceae</taxon>
        <taxon>Eustigmatales</taxon>
        <taxon>Monodopsidaceae</taxon>
        <taxon>Microchloropsis</taxon>
        <taxon>Microchloropsis salina</taxon>
    </lineage>
</organism>
<proteinExistence type="predicted"/>
<evidence type="ECO:0000256" key="1">
    <source>
        <dbReference type="SAM" id="MobiDB-lite"/>
    </source>
</evidence>
<sequence length="287" mass="32288">MSTTELQSSTLFQVCFARAEMATFESVGRATLSRKEGEVELARCAMQERLMSPCTKGFSDITAEVIKEASARLAGGRWGREEVWVAAEEEEDEEEEEAVCTPASPCSSYTTSPSSLGDEMATAAEEEEEEEEEEVKEAITIMKKKEEEEKAEEEEEEEEEEAMCTSAPSSPCSSYTSSSSSLREEEEEEEEEKKKEEEKEEEEVEEGQKHSTSFLSFLSSWRRGVEEAFHGFVRGGKQAWSRLVSVVGGVREAVRRWVGGRKWGRGGVVEEEEEPFLEARMEEGRCE</sequence>
<dbReference type="Proteomes" id="UP000355283">
    <property type="component" value="Unassembled WGS sequence"/>
</dbReference>
<keyword evidence="3" id="KW-1185">Reference proteome</keyword>
<feature type="compositionally biased region" description="Acidic residues" evidence="1">
    <location>
        <begin position="89"/>
        <end position="98"/>
    </location>
</feature>
<feature type="compositionally biased region" description="Acidic residues" evidence="1">
    <location>
        <begin position="124"/>
        <end position="135"/>
    </location>
</feature>
<gene>
    <name evidence="2" type="ORF">NSK_007198</name>
</gene>
<feature type="compositionally biased region" description="Low complexity" evidence="1">
    <location>
        <begin position="99"/>
        <end position="115"/>
    </location>
</feature>
<feature type="region of interest" description="Disordered" evidence="1">
    <location>
        <begin position="89"/>
        <end position="213"/>
    </location>
</feature>
<dbReference type="AlphaFoldDB" id="A0A4D9CRP5"/>
<feature type="compositionally biased region" description="Low complexity" evidence="1">
    <location>
        <begin position="164"/>
        <end position="181"/>
    </location>
</feature>
<dbReference type="EMBL" id="SDOX01000127">
    <property type="protein sequence ID" value="TFJ81476.1"/>
    <property type="molecule type" value="Genomic_DNA"/>
</dbReference>
<feature type="compositionally biased region" description="Acidic residues" evidence="1">
    <location>
        <begin position="149"/>
        <end position="162"/>
    </location>
</feature>
<evidence type="ECO:0000313" key="2">
    <source>
        <dbReference type="EMBL" id="TFJ81476.1"/>
    </source>
</evidence>
<accession>A0A4D9CRP5</accession>
<protein>
    <submittedName>
        <fullName evidence="2">Uncharacterized protein</fullName>
    </submittedName>
</protein>
<evidence type="ECO:0000313" key="3">
    <source>
        <dbReference type="Proteomes" id="UP000355283"/>
    </source>
</evidence>
<name>A0A4D9CRP5_9STRA</name>